<dbReference type="HOGENOM" id="CLU_083918_0_0_4"/>
<dbReference type="STRING" id="1036672.TKWG_06425"/>
<sequence length="256" mass="28171">MYARLLSRAYCGFAGDKGTAGNIVILPGVHPRHKRILICFYCIEGDVMKISSQSFEHEKAIGPVNAFAKPDAQAHMILSDNKNPHLAWTDAPEGTRSFVILCVDKDVPSKPDDVNQDDREVPASLPRVDFYHWALVDIPANITEIAEGEFSNGVTPKGKSGPLAAKDMRQGINDFTNWFAGDHDMKGDYFGYDGPCPPFNDALVHRYYFTVYALDIDTLPLTGSFTCADVAEAIAPHVLDQATIMGLYSLNPKVSF</sequence>
<dbReference type="InterPro" id="IPR036610">
    <property type="entry name" value="PEBP-like_sf"/>
</dbReference>
<dbReference type="InterPro" id="IPR005247">
    <property type="entry name" value="YbhB_YbcL/LppC-like"/>
</dbReference>
<reference evidence="1 2" key="1">
    <citation type="journal article" date="2011" name="J. Bacteriol.">
        <title>Whole-genome shotgun sequencing of the sulfur-oxidizing chemoautotroph Tetrathiobacter kashmirensis.</title>
        <authorList>
            <person name="Ghosh W."/>
            <person name="George A."/>
            <person name="Agarwal A."/>
            <person name="Raj P."/>
            <person name="Alam M."/>
            <person name="Pyne P."/>
            <person name="Das Gupta S.K."/>
        </authorList>
    </citation>
    <scope>NUCLEOTIDE SEQUENCE [LARGE SCALE GENOMIC DNA]</scope>
    <source>
        <strain evidence="1 2">WT001</strain>
    </source>
</reference>
<gene>
    <name evidence="1" type="ordered locus">TKWG_06425</name>
</gene>
<dbReference type="SUPFAM" id="SSF49777">
    <property type="entry name" value="PEBP-like"/>
    <property type="match status" value="1"/>
</dbReference>
<evidence type="ECO:0000313" key="1">
    <source>
        <dbReference type="EMBL" id="AFK61730.1"/>
    </source>
</evidence>
<dbReference type="NCBIfam" id="TIGR00481">
    <property type="entry name" value="YbhB/YbcL family Raf kinase inhibitor-like protein"/>
    <property type="match status" value="1"/>
</dbReference>
<dbReference type="PANTHER" id="PTHR30289">
    <property type="entry name" value="UNCHARACTERIZED PROTEIN YBCL-RELATED"/>
    <property type="match status" value="1"/>
</dbReference>
<evidence type="ECO:0000313" key="2">
    <source>
        <dbReference type="Proteomes" id="UP000005267"/>
    </source>
</evidence>
<dbReference type="CDD" id="cd00865">
    <property type="entry name" value="PEBP_bact_arch"/>
    <property type="match status" value="1"/>
</dbReference>
<dbReference type="Proteomes" id="UP000005267">
    <property type="component" value="Chromosome"/>
</dbReference>
<reference evidence="2" key="2">
    <citation type="journal article" date="2013" name="PLoS ONE">
        <title>Genome implosion elicits host-confinement in Alcaligenaceae: evidence from the comparative genomics of Tetrathiobacter kashmirensis, a pathogen in the making.</title>
        <authorList>
            <person name="Ghosh W."/>
            <person name="Alam M."/>
            <person name="Roy C."/>
            <person name="Pyne P."/>
            <person name="George A."/>
            <person name="Chakraborty R."/>
            <person name="Majumder S."/>
            <person name="Agarwal A."/>
            <person name="Chakraborty S."/>
            <person name="Majumdar S."/>
            <person name="Gupta S.K."/>
        </authorList>
    </citation>
    <scope>NUCLEOTIDE SEQUENCE [LARGE SCALE GENOMIC DNA]</scope>
    <source>
        <strain evidence="2">WT001</strain>
    </source>
</reference>
<dbReference type="PANTHER" id="PTHR30289:SF1">
    <property type="entry name" value="PEBP (PHOSPHATIDYLETHANOLAMINE-BINDING PROTEIN) FAMILY PROTEIN"/>
    <property type="match status" value="1"/>
</dbReference>
<keyword evidence="2" id="KW-1185">Reference proteome</keyword>
<dbReference type="Pfam" id="PF01161">
    <property type="entry name" value="PBP"/>
    <property type="match status" value="1"/>
</dbReference>
<organism evidence="1 2">
    <name type="scientific">Advenella kashmirensis (strain DSM 17095 / LMG 22695 / WT001)</name>
    <name type="common">Tetrathiobacter kashmirensis</name>
    <dbReference type="NCBI Taxonomy" id="1036672"/>
    <lineage>
        <taxon>Bacteria</taxon>
        <taxon>Pseudomonadati</taxon>
        <taxon>Pseudomonadota</taxon>
        <taxon>Betaproteobacteria</taxon>
        <taxon>Burkholderiales</taxon>
        <taxon>Alcaligenaceae</taxon>
    </lineage>
</organism>
<dbReference type="Gene3D" id="3.90.280.10">
    <property type="entry name" value="PEBP-like"/>
    <property type="match status" value="1"/>
</dbReference>
<evidence type="ECO:0008006" key="3">
    <source>
        <dbReference type="Google" id="ProtNLM"/>
    </source>
</evidence>
<dbReference type="AlphaFoldDB" id="I3U9P2"/>
<dbReference type="EMBL" id="CP003555">
    <property type="protein sequence ID" value="AFK61730.1"/>
    <property type="molecule type" value="Genomic_DNA"/>
</dbReference>
<dbReference type="KEGG" id="aka:TKWG_06425"/>
<proteinExistence type="predicted"/>
<dbReference type="InterPro" id="IPR008914">
    <property type="entry name" value="PEBP"/>
</dbReference>
<protein>
    <recommendedName>
        <fullName evidence="3">YbhB/YbcL family Raf kinase inhibitor-like protein</fullName>
    </recommendedName>
</protein>
<accession>I3U9P2</accession>
<name>I3U9P2_ADVKW</name>